<dbReference type="Proteomes" id="UP000076482">
    <property type="component" value="Unassembled WGS sequence"/>
</dbReference>
<sequence>MKKVMFLGLVVGVVFLTQFIAQYSSRPDVLTQGTQIVETNES</sequence>
<comment type="caution">
    <text evidence="1">The sequence shown here is derived from an EMBL/GenBank/DDBJ whole genome shotgun (WGS) entry which is preliminary data.</text>
</comment>
<name>A0A164NGI8_BACCE</name>
<dbReference type="NCBIfam" id="NF033801">
    <property type="entry name" value="NprX_fam"/>
    <property type="match status" value="1"/>
</dbReference>
<dbReference type="EMBL" id="LJKE01000052">
    <property type="protein sequence ID" value="KZD63696.1"/>
    <property type="molecule type" value="Genomic_DNA"/>
</dbReference>
<accession>A0A164NGI8</accession>
<gene>
    <name evidence="1" type="ORF">B4088_3287</name>
</gene>
<protein>
    <recommendedName>
        <fullName evidence="3">NprX family peptide pheromone</fullName>
    </recommendedName>
</protein>
<proteinExistence type="predicted"/>
<dbReference type="PATRIC" id="fig|1396.535.peg.898"/>
<dbReference type="AlphaFoldDB" id="A0A164NGI8"/>
<evidence type="ECO:0008006" key="3">
    <source>
        <dbReference type="Google" id="ProtNLM"/>
    </source>
</evidence>
<reference evidence="1 2" key="1">
    <citation type="submission" date="2015-09" db="EMBL/GenBank/DDBJ databases">
        <title>Bacillus cereus food isolates.</title>
        <authorList>
            <person name="Boekhorst J."/>
        </authorList>
    </citation>
    <scope>NUCLEOTIDE SEQUENCE [LARGE SCALE GENOMIC DNA]</scope>
    <source>
        <strain evidence="1 2">B4088</strain>
    </source>
</reference>
<organism evidence="1 2">
    <name type="scientific">Bacillus cereus</name>
    <dbReference type="NCBI Taxonomy" id="1396"/>
    <lineage>
        <taxon>Bacteria</taxon>
        <taxon>Bacillati</taxon>
        <taxon>Bacillota</taxon>
        <taxon>Bacilli</taxon>
        <taxon>Bacillales</taxon>
        <taxon>Bacillaceae</taxon>
        <taxon>Bacillus</taxon>
        <taxon>Bacillus cereus group</taxon>
    </lineage>
</organism>
<evidence type="ECO:0000313" key="1">
    <source>
        <dbReference type="EMBL" id="KZD63696.1"/>
    </source>
</evidence>
<dbReference type="RefSeq" id="WP_132134817.1">
    <property type="nucleotide sequence ID" value="NZ_LJKE01000052.1"/>
</dbReference>
<evidence type="ECO:0000313" key="2">
    <source>
        <dbReference type="Proteomes" id="UP000076482"/>
    </source>
</evidence>